<gene>
    <name evidence="2" type="ORF">A2382_02605</name>
</gene>
<evidence type="ECO:0000313" key="2">
    <source>
        <dbReference type="EMBL" id="OGM78840.1"/>
    </source>
</evidence>
<dbReference type="STRING" id="1802538.A2382_02605"/>
<organism evidence="2 3">
    <name type="scientific">Candidatus Woesebacteria bacterium RIFOXYB1_FULL_38_16</name>
    <dbReference type="NCBI Taxonomy" id="1802538"/>
    <lineage>
        <taxon>Bacteria</taxon>
        <taxon>Candidatus Woeseibacteriota</taxon>
    </lineage>
</organism>
<keyword evidence="1" id="KW-0472">Membrane</keyword>
<evidence type="ECO:0000313" key="3">
    <source>
        <dbReference type="Proteomes" id="UP000178999"/>
    </source>
</evidence>
<protein>
    <submittedName>
        <fullName evidence="2">Uncharacterized protein</fullName>
    </submittedName>
</protein>
<keyword evidence="1" id="KW-1133">Transmembrane helix</keyword>
<sequence length="131" mass="14609">MKIFAIEFFGLYVANQLADGFSFNGNQLYGFIITAGALTIAMKLVKPIINILILPLSLATMGLFKFISHTVTLYIIDLALDQFKVTHFYFAGFSNDYFDLPVVSFNQGIMAYIAFSIIISAVVSIVSWIMK</sequence>
<dbReference type="InterPro" id="IPR007165">
    <property type="entry name" value="Phage_holin_4_2"/>
</dbReference>
<keyword evidence="1" id="KW-0812">Transmembrane</keyword>
<evidence type="ECO:0000256" key="1">
    <source>
        <dbReference type="SAM" id="Phobius"/>
    </source>
</evidence>
<dbReference type="AlphaFoldDB" id="A0A1F8CRB9"/>
<feature type="transmembrane region" description="Helical" evidence="1">
    <location>
        <begin position="52"/>
        <end position="76"/>
    </location>
</feature>
<dbReference type="EMBL" id="MGHY01000027">
    <property type="protein sequence ID" value="OGM78840.1"/>
    <property type="molecule type" value="Genomic_DNA"/>
</dbReference>
<reference evidence="2 3" key="1">
    <citation type="journal article" date="2016" name="Nat. Commun.">
        <title>Thousands of microbial genomes shed light on interconnected biogeochemical processes in an aquifer system.</title>
        <authorList>
            <person name="Anantharaman K."/>
            <person name="Brown C.T."/>
            <person name="Hug L.A."/>
            <person name="Sharon I."/>
            <person name="Castelle C.J."/>
            <person name="Probst A.J."/>
            <person name="Thomas B.C."/>
            <person name="Singh A."/>
            <person name="Wilkins M.J."/>
            <person name="Karaoz U."/>
            <person name="Brodie E.L."/>
            <person name="Williams K.H."/>
            <person name="Hubbard S.S."/>
            <person name="Banfield J.F."/>
        </authorList>
    </citation>
    <scope>NUCLEOTIDE SEQUENCE [LARGE SCALE GENOMIC DNA]</scope>
</reference>
<dbReference type="Proteomes" id="UP000178999">
    <property type="component" value="Unassembled WGS sequence"/>
</dbReference>
<comment type="caution">
    <text evidence="2">The sequence shown here is derived from an EMBL/GenBank/DDBJ whole genome shotgun (WGS) entry which is preliminary data.</text>
</comment>
<name>A0A1F8CRB9_9BACT</name>
<accession>A0A1F8CRB9</accession>
<dbReference type="Pfam" id="PF04020">
    <property type="entry name" value="Phage_holin_4_2"/>
    <property type="match status" value="1"/>
</dbReference>
<proteinExistence type="predicted"/>
<feature type="transmembrane region" description="Helical" evidence="1">
    <location>
        <begin position="109"/>
        <end position="130"/>
    </location>
</feature>
<feature type="transmembrane region" description="Helical" evidence="1">
    <location>
        <begin position="28"/>
        <end position="45"/>
    </location>
</feature>